<organism evidence="2 4">
    <name type="scientific">Xanthomonas fragariae</name>
    <dbReference type="NCBI Taxonomy" id="48664"/>
    <lineage>
        <taxon>Bacteria</taxon>
        <taxon>Pseudomonadati</taxon>
        <taxon>Pseudomonadota</taxon>
        <taxon>Gammaproteobacteria</taxon>
        <taxon>Lysobacterales</taxon>
        <taxon>Lysobacteraceae</taxon>
        <taxon>Xanthomonas</taxon>
    </lineage>
</organism>
<dbReference type="EMBL" id="LT853885">
    <property type="protein sequence ID" value="SMR04317.1"/>
    <property type="molecule type" value="Genomic_DNA"/>
</dbReference>
<dbReference type="AlphaFoldDB" id="A0A1Y6H3X9"/>
<name>A0A1Y6H3X9_9XANT</name>
<protein>
    <submittedName>
        <fullName evidence="2">TonB-dependent receptor</fullName>
    </submittedName>
</protein>
<proteinExistence type="predicted"/>
<keyword evidence="2" id="KW-0675">Receptor</keyword>
<reference evidence="1 3" key="1">
    <citation type="submission" date="2017-05" db="EMBL/GenBank/DDBJ databases">
        <authorList>
            <person name="Blom J."/>
        </authorList>
    </citation>
    <scope>NUCLEOTIDE SEQUENCE [LARGE SCALE GENOMIC DNA]</scope>
    <source>
        <strain evidence="1">PD885</strain>
    </source>
</reference>
<dbReference type="Proteomes" id="UP000195877">
    <property type="component" value="Chromosome 1"/>
</dbReference>
<gene>
    <name evidence="2" type="ORF">PD5205_03034</name>
    <name evidence="1" type="ORF">PD885_00961</name>
</gene>
<dbReference type="Proteomes" id="UP000195953">
    <property type="component" value="Chromosome 1"/>
</dbReference>
<evidence type="ECO:0000313" key="1">
    <source>
        <dbReference type="EMBL" id="SMQ98219.1"/>
    </source>
</evidence>
<evidence type="ECO:0000313" key="2">
    <source>
        <dbReference type="EMBL" id="SMR04317.1"/>
    </source>
</evidence>
<sequence length="71" mass="7938">MLYDSTEFRANGNFEGGLELVYTGGYGAWEVPAFARNIANQKNVKGTIENYMAAVYNEPRVMGVSVKVNWQ</sequence>
<evidence type="ECO:0000313" key="4">
    <source>
        <dbReference type="Proteomes" id="UP000195953"/>
    </source>
</evidence>
<accession>A0A1Y6H3X9</accession>
<evidence type="ECO:0000313" key="3">
    <source>
        <dbReference type="Proteomes" id="UP000195877"/>
    </source>
</evidence>
<reference evidence="2 4" key="2">
    <citation type="submission" date="2017-05" db="EMBL/GenBank/DDBJ databases">
        <authorList>
            <person name="Song R."/>
            <person name="Chenine A.L."/>
            <person name="Ruprecht R.M."/>
        </authorList>
    </citation>
    <scope>NUCLEOTIDE SEQUENCE [LARGE SCALE GENOMIC DNA]</scope>
    <source>
        <strain evidence="2">PD5205</strain>
    </source>
</reference>
<keyword evidence="3" id="KW-1185">Reference proteome</keyword>
<dbReference type="EMBL" id="LT853882">
    <property type="protein sequence ID" value="SMQ98219.1"/>
    <property type="molecule type" value="Genomic_DNA"/>
</dbReference>